<keyword evidence="3" id="KW-1003">Cell membrane</keyword>
<evidence type="ECO:0000256" key="2">
    <source>
        <dbReference type="ARBA" id="ARBA00022448"/>
    </source>
</evidence>
<evidence type="ECO:0000256" key="5">
    <source>
        <dbReference type="ARBA" id="ARBA00022692"/>
    </source>
</evidence>
<evidence type="ECO:0000256" key="9">
    <source>
        <dbReference type="SAM" id="Phobius"/>
    </source>
</evidence>
<dbReference type="AlphaFoldDB" id="H0QL68"/>
<dbReference type="PANTHER" id="PTHR32196:SF71">
    <property type="entry name" value="AUTOINDUCER 2 IMPORT SYSTEM PERMEASE PROTEIN LSRD"/>
    <property type="match status" value="1"/>
</dbReference>
<feature type="transmembrane region" description="Helical" evidence="9">
    <location>
        <begin position="137"/>
        <end position="155"/>
    </location>
</feature>
<evidence type="ECO:0000256" key="7">
    <source>
        <dbReference type="ARBA" id="ARBA00023136"/>
    </source>
</evidence>
<dbReference type="STRING" id="1077972.ARGLB_040_00230"/>
<dbReference type="GO" id="GO:0022857">
    <property type="term" value="F:transmembrane transporter activity"/>
    <property type="evidence" value="ECO:0007669"/>
    <property type="project" value="InterPro"/>
</dbReference>
<dbReference type="Proteomes" id="UP000003828">
    <property type="component" value="Unassembled WGS sequence"/>
</dbReference>
<evidence type="ECO:0000313" key="10">
    <source>
        <dbReference type="EMBL" id="GAB13569.1"/>
    </source>
</evidence>
<evidence type="ECO:0000256" key="8">
    <source>
        <dbReference type="ARBA" id="ARBA00039381"/>
    </source>
</evidence>
<dbReference type="OrthoDB" id="7947581at2"/>
<keyword evidence="4" id="KW-0997">Cell inner membrane</keyword>
<comment type="caution">
    <text evidence="10">The sequence shown here is derived from an EMBL/GenBank/DDBJ whole genome shotgun (WGS) entry which is preliminary data.</text>
</comment>
<dbReference type="eggNOG" id="COG1172">
    <property type="taxonomic scope" value="Bacteria"/>
</dbReference>
<dbReference type="EMBL" id="BAEG01000040">
    <property type="protein sequence ID" value="GAB13569.1"/>
    <property type="molecule type" value="Genomic_DNA"/>
</dbReference>
<comment type="subcellular location">
    <subcellularLocation>
        <location evidence="1">Cell membrane</location>
        <topology evidence="1">Multi-pass membrane protein</topology>
    </subcellularLocation>
</comment>
<evidence type="ECO:0000256" key="6">
    <source>
        <dbReference type="ARBA" id="ARBA00022989"/>
    </source>
</evidence>
<feature type="transmembrane region" description="Helical" evidence="9">
    <location>
        <begin position="57"/>
        <end position="79"/>
    </location>
</feature>
<feature type="transmembrane region" description="Helical" evidence="9">
    <location>
        <begin position="21"/>
        <end position="45"/>
    </location>
</feature>
<dbReference type="Pfam" id="PF02653">
    <property type="entry name" value="BPD_transp_2"/>
    <property type="match status" value="1"/>
</dbReference>
<sequence>MSTQTITSPPTQGTKVRRRGLPAWFGAWEISLLVLVVVVTVMASISTPYFATGPNFAITAGGVIGLALMVIPMTLLMIAGEIDLSVASVFGLTGVVFGLCIEGGIPLPVSVVIGLALGAVAGFINGWLTVAYGLPSLVVTVGTLGLYRGIAYILLESRSISALPVEFTTFSQANIYGTYIPYTFVLFVLMAVFAAVVLHRGAFGRKTFAVGSSAVVSRFSGIPVRRIKITLFCLSGTVAALAGMLYAGYVSSARANNGTGLELSVIAIVLIGGVSMFGGKGSFAGVMLSLVLVTVLTSWMNLGFLPTNVQNTVIGVLMIAAVVVPVVAKKISDSRPLRT</sequence>
<keyword evidence="7 9" id="KW-0472">Membrane</keyword>
<evidence type="ECO:0000313" key="11">
    <source>
        <dbReference type="Proteomes" id="UP000003828"/>
    </source>
</evidence>
<organism evidence="10 11">
    <name type="scientific">Arthrobacter globiformis (strain ATCC 8010 / DSM 20124 / JCM 1332 / NBRC 12137 / NCIMB 8907 / NRRL B-2979 / 168)</name>
    <dbReference type="NCBI Taxonomy" id="1077972"/>
    <lineage>
        <taxon>Bacteria</taxon>
        <taxon>Bacillati</taxon>
        <taxon>Actinomycetota</taxon>
        <taxon>Actinomycetes</taxon>
        <taxon>Micrococcales</taxon>
        <taxon>Micrococcaceae</taxon>
        <taxon>Arthrobacter</taxon>
    </lineage>
</organism>
<protein>
    <recommendedName>
        <fullName evidence="8">Autoinducer 2 import system permease protein LsrD</fullName>
    </recommendedName>
</protein>
<evidence type="ECO:0000256" key="3">
    <source>
        <dbReference type="ARBA" id="ARBA00022475"/>
    </source>
</evidence>
<feature type="transmembrane region" description="Helical" evidence="9">
    <location>
        <begin position="175"/>
        <end position="198"/>
    </location>
</feature>
<dbReference type="GO" id="GO:0005886">
    <property type="term" value="C:plasma membrane"/>
    <property type="evidence" value="ECO:0007669"/>
    <property type="project" value="UniProtKB-SubCell"/>
</dbReference>
<dbReference type="CDD" id="cd06579">
    <property type="entry name" value="TM_PBP1_transp_AraH_like"/>
    <property type="match status" value="1"/>
</dbReference>
<evidence type="ECO:0000256" key="1">
    <source>
        <dbReference type="ARBA" id="ARBA00004651"/>
    </source>
</evidence>
<dbReference type="InterPro" id="IPR001851">
    <property type="entry name" value="ABC_transp_permease"/>
</dbReference>
<reference evidence="10 11" key="1">
    <citation type="submission" date="2011-12" db="EMBL/GenBank/DDBJ databases">
        <title>Whole genome shotgun sequence of Arthrobacter globiformis NBRC 12137.</title>
        <authorList>
            <person name="Miyazawa S."/>
            <person name="Hosoyama A."/>
            <person name="Tsuchikane K."/>
            <person name="Katsumata H."/>
            <person name="Yamazaki S."/>
            <person name="Fujita N."/>
        </authorList>
    </citation>
    <scope>NUCLEOTIDE SEQUENCE [LARGE SCALE GENOMIC DNA]</scope>
    <source>
        <strain evidence="10 11">NBRC 12137</strain>
    </source>
</reference>
<feature type="transmembrane region" description="Helical" evidence="9">
    <location>
        <begin position="261"/>
        <end position="279"/>
    </location>
</feature>
<gene>
    <name evidence="10" type="ORF">ARGLB_040_00230</name>
</gene>
<feature type="transmembrane region" description="Helical" evidence="9">
    <location>
        <begin position="86"/>
        <end position="105"/>
    </location>
</feature>
<feature type="transmembrane region" description="Helical" evidence="9">
    <location>
        <begin position="229"/>
        <end position="249"/>
    </location>
</feature>
<keyword evidence="11" id="KW-1185">Reference proteome</keyword>
<accession>H0QL68</accession>
<evidence type="ECO:0000256" key="4">
    <source>
        <dbReference type="ARBA" id="ARBA00022519"/>
    </source>
</evidence>
<name>H0QL68_ARTG1</name>
<dbReference type="PANTHER" id="PTHR32196">
    <property type="entry name" value="ABC TRANSPORTER PERMEASE PROTEIN YPHD-RELATED-RELATED"/>
    <property type="match status" value="1"/>
</dbReference>
<keyword evidence="6 9" id="KW-1133">Transmembrane helix</keyword>
<keyword evidence="5 9" id="KW-0812">Transmembrane</keyword>
<feature type="transmembrane region" description="Helical" evidence="9">
    <location>
        <begin position="111"/>
        <end position="130"/>
    </location>
</feature>
<proteinExistence type="predicted"/>
<feature type="transmembrane region" description="Helical" evidence="9">
    <location>
        <begin position="286"/>
        <end position="305"/>
    </location>
</feature>
<keyword evidence="2" id="KW-0813">Transport</keyword>
<feature type="transmembrane region" description="Helical" evidence="9">
    <location>
        <begin position="311"/>
        <end position="328"/>
    </location>
</feature>
<dbReference type="RefSeq" id="WP_003800930.1">
    <property type="nucleotide sequence ID" value="NZ_BAEG01000040.1"/>
</dbReference>